<evidence type="ECO:0000256" key="9">
    <source>
        <dbReference type="ARBA" id="ARBA00023012"/>
    </source>
</evidence>
<dbReference type="SMART" id="SM00304">
    <property type="entry name" value="HAMP"/>
    <property type="match status" value="1"/>
</dbReference>
<gene>
    <name evidence="14" type="ORF">GCM10018785_03570</name>
</gene>
<dbReference type="CDD" id="cd00082">
    <property type="entry name" value="HisKA"/>
    <property type="match status" value="1"/>
</dbReference>
<dbReference type="PROSITE" id="PS50885">
    <property type="entry name" value="HAMP"/>
    <property type="match status" value="1"/>
</dbReference>
<dbReference type="CDD" id="cd06225">
    <property type="entry name" value="HAMP"/>
    <property type="match status" value="1"/>
</dbReference>
<comment type="subcellular location">
    <subcellularLocation>
        <location evidence="2">Cell membrane</location>
    </subcellularLocation>
</comment>
<dbReference type="InterPro" id="IPR004358">
    <property type="entry name" value="Sig_transdc_His_kin-like_C"/>
</dbReference>
<name>A0A918Z4Q9_9ACTN</name>
<evidence type="ECO:0000313" key="15">
    <source>
        <dbReference type="Proteomes" id="UP000608024"/>
    </source>
</evidence>
<dbReference type="Proteomes" id="UP000608024">
    <property type="component" value="Unassembled WGS sequence"/>
</dbReference>
<dbReference type="Pfam" id="PF00672">
    <property type="entry name" value="HAMP"/>
    <property type="match status" value="1"/>
</dbReference>
<dbReference type="InterPro" id="IPR036890">
    <property type="entry name" value="HATPase_C_sf"/>
</dbReference>
<comment type="caution">
    <text evidence="14">The sequence shown here is derived from an EMBL/GenBank/DDBJ whole genome shotgun (WGS) entry which is preliminary data.</text>
</comment>
<dbReference type="SUPFAM" id="SSF47384">
    <property type="entry name" value="Homodimeric domain of signal transducing histidine kinase"/>
    <property type="match status" value="1"/>
</dbReference>
<feature type="transmembrane region" description="Helical" evidence="11">
    <location>
        <begin position="114"/>
        <end position="138"/>
    </location>
</feature>
<feature type="compositionally biased region" description="Pro residues" evidence="10">
    <location>
        <begin position="408"/>
        <end position="423"/>
    </location>
</feature>
<dbReference type="InterPro" id="IPR005467">
    <property type="entry name" value="His_kinase_dom"/>
</dbReference>
<evidence type="ECO:0000256" key="7">
    <source>
        <dbReference type="ARBA" id="ARBA00022777"/>
    </source>
</evidence>
<sequence>MGRERGRSDGTAEADSSTARDSSTVTNPSTVTDPSGMPDVSGASSTSGAPDTSLEPGAPDTSPEPDAPPARPARPTRPTRPARLTKPTRPVRPTRPRVPKRKSRPTRVPVRKSLLSRLLVVSVLVSVLSIAATAWLAAQTTSGAIRQEQGQVLADDARIYDRLLGLAATTPNWRGADRTVRELSADTGRRIALTTQDRKVIADSAEGEGERGARLPARASAVVDPLAVDSTLAAGRDDDTAEGLGATSGVGTGTGAVDRIDPRAVGPFRLPAKEREELRSMAEKYVGCVRDTGVTVKTVEGPSGRPYLETTDGRGEQFTDPQCGAMHLNVPTRTERRALDKITRLAEACMRRKGTEPSVLRLTMSRGGVPRLAALGFDGPAAVPYPKETAPGQPGAPGEPGAPKKPSLVPPTAEPAPADPSEPPAEATPDPVEALATSCVDSARREQLGQYVSSPALLFITSQDGSRPSESGFQLSGANTARLVGLAAAILAVTVAVTAFAATRLTRPLRALTTATQRMKTGEATEPVPARSAGEISQLAAAFNDMAAHRRALEEQRKAMVSDVAHELRTPLSNIRGWLEAAEDGVVATDPELVTSLLEEALLLQHIVDDLQDLAAADAGTLRLHREPACAGELAEQVVAAHQARADAAGVRLTARAEGDPWLTADPLRLRQAVGNLVSNAIRHTPAGGSVTVTCRAAGEGWVTIEVADTGTGIAAGDLPHVFDRFWRADKSRTRATGGSGLGLAIVRNLARAHGGEVEVESEVGRGTRFTLRLPVT</sequence>
<dbReference type="Gene3D" id="3.30.565.10">
    <property type="entry name" value="Histidine kinase-like ATPase, C-terminal domain"/>
    <property type="match status" value="1"/>
</dbReference>
<feature type="domain" description="HAMP" evidence="13">
    <location>
        <begin position="503"/>
        <end position="555"/>
    </location>
</feature>
<dbReference type="PRINTS" id="PR00344">
    <property type="entry name" value="BCTRLSENSOR"/>
</dbReference>
<reference evidence="14" key="1">
    <citation type="journal article" date="2014" name="Int. J. Syst. Evol. Microbiol.">
        <title>Complete genome sequence of Corynebacterium casei LMG S-19264T (=DSM 44701T), isolated from a smear-ripened cheese.</title>
        <authorList>
            <consortium name="US DOE Joint Genome Institute (JGI-PGF)"/>
            <person name="Walter F."/>
            <person name="Albersmeier A."/>
            <person name="Kalinowski J."/>
            <person name="Ruckert C."/>
        </authorList>
    </citation>
    <scope>NUCLEOTIDE SEQUENCE</scope>
    <source>
        <strain evidence="14">JCM 4784</strain>
    </source>
</reference>
<dbReference type="EMBL" id="BNBT01000003">
    <property type="protein sequence ID" value="GHE37160.1"/>
    <property type="molecule type" value="Genomic_DNA"/>
</dbReference>
<dbReference type="GO" id="GO:0000155">
    <property type="term" value="F:phosphorelay sensor kinase activity"/>
    <property type="evidence" value="ECO:0007669"/>
    <property type="project" value="InterPro"/>
</dbReference>
<keyword evidence="9" id="KW-0902">Two-component regulatory system</keyword>
<dbReference type="InterPro" id="IPR050736">
    <property type="entry name" value="Sensor_HK_Regulatory"/>
</dbReference>
<dbReference type="Pfam" id="PF02518">
    <property type="entry name" value="HATPase_c"/>
    <property type="match status" value="1"/>
</dbReference>
<keyword evidence="5" id="KW-0808">Transferase</keyword>
<dbReference type="CDD" id="cd00075">
    <property type="entry name" value="HATPase"/>
    <property type="match status" value="1"/>
</dbReference>
<dbReference type="GO" id="GO:0005886">
    <property type="term" value="C:plasma membrane"/>
    <property type="evidence" value="ECO:0007669"/>
    <property type="project" value="UniProtKB-SubCell"/>
</dbReference>
<dbReference type="Pfam" id="PF00512">
    <property type="entry name" value="HisKA"/>
    <property type="match status" value="1"/>
</dbReference>
<evidence type="ECO:0000256" key="10">
    <source>
        <dbReference type="SAM" id="MobiDB-lite"/>
    </source>
</evidence>
<comment type="catalytic activity">
    <reaction evidence="1">
        <text>ATP + protein L-histidine = ADP + protein N-phospho-L-histidine.</text>
        <dbReference type="EC" id="2.7.13.3"/>
    </reaction>
</comment>
<feature type="compositionally biased region" description="Polar residues" evidence="10">
    <location>
        <begin position="14"/>
        <end position="33"/>
    </location>
</feature>
<feature type="compositionally biased region" description="Low complexity" evidence="10">
    <location>
        <begin position="79"/>
        <end position="88"/>
    </location>
</feature>
<dbReference type="InterPro" id="IPR036097">
    <property type="entry name" value="HisK_dim/P_sf"/>
</dbReference>
<organism evidence="14 15">
    <name type="scientific">Streptomyces longispororuber</name>
    <dbReference type="NCBI Taxonomy" id="68230"/>
    <lineage>
        <taxon>Bacteria</taxon>
        <taxon>Bacillati</taxon>
        <taxon>Actinomycetota</taxon>
        <taxon>Actinomycetes</taxon>
        <taxon>Kitasatosporales</taxon>
        <taxon>Streptomycetaceae</taxon>
        <taxon>Streptomyces</taxon>
    </lineage>
</organism>
<reference evidence="14" key="2">
    <citation type="submission" date="2020-09" db="EMBL/GenBank/DDBJ databases">
        <authorList>
            <person name="Sun Q."/>
            <person name="Ohkuma M."/>
        </authorList>
    </citation>
    <scope>NUCLEOTIDE SEQUENCE</scope>
    <source>
        <strain evidence="14">JCM 4784</strain>
    </source>
</reference>
<feature type="region of interest" description="Disordered" evidence="10">
    <location>
        <begin position="1"/>
        <end position="108"/>
    </location>
</feature>
<keyword evidence="7" id="KW-0418">Kinase</keyword>
<evidence type="ECO:0000256" key="2">
    <source>
        <dbReference type="ARBA" id="ARBA00004236"/>
    </source>
</evidence>
<dbReference type="Gene3D" id="6.10.340.10">
    <property type="match status" value="1"/>
</dbReference>
<evidence type="ECO:0000259" key="13">
    <source>
        <dbReference type="PROSITE" id="PS50885"/>
    </source>
</evidence>
<evidence type="ECO:0000313" key="14">
    <source>
        <dbReference type="EMBL" id="GHE37160.1"/>
    </source>
</evidence>
<dbReference type="PANTHER" id="PTHR43711:SF1">
    <property type="entry name" value="HISTIDINE KINASE 1"/>
    <property type="match status" value="1"/>
</dbReference>
<evidence type="ECO:0000259" key="12">
    <source>
        <dbReference type="PROSITE" id="PS50109"/>
    </source>
</evidence>
<evidence type="ECO:0000256" key="3">
    <source>
        <dbReference type="ARBA" id="ARBA00012438"/>
    </source>
</evidence>
<feature type="compositionally biased region" description="Basic residues" evidence="10">
    <location>
        <begin position="92"/>
        <end position="105"/>
    </location>
</feature>
<evidence type="ECO:0000256" key="8">
    <source>
        <dbReference type="ARBA" id="ARBA00022989"/>
    </source>
</evidence>
<evidence type="ECO:0000256" key="4">
    <source>
        <dbReference type="ARBA" id="ARBA00022553"/>
    </source>
</evidence>
<dbReference type="InterPro" id="IPR003594">
    <property type="entry name" value="HATPase_dom"/>
</dbReference>
<evidence type="ECO:0000256" key="5">
    <source>
        <dbReference type="ARBA" id="ARBA00022679"/>
    </source>
</evidence>
<accession>A0A918Z4Q9</accession>
<keyword evidence="15" id="KW-1185">Reference proteome</keyword>
<dbReference type="EC" id="2.7.13.3" evidence="3"/>
<dbReference type="PROSITE" id="PS50109">
    <property type="entry name" value="HIS_KIN"/>
    <property type="match status" value="1"/>
</dbReference>
<dbReference type="AlphaFoldDB" id="A0A918Z4Q9"/>
<dbReference type="SUPFAM" id="SSF158472">
    <property type="entry name" value="HAMP domain-like"/>
    <property type="match status" value="1"/>
</dbReference>
<keyword evidence="6 11" id="KW-0812">Transmembrane</keyword>
<keyword evidence="8 11" id="KW-1133">Transmembrane helix</keyword>
<evidence type="ECO:0000256" key="11">
    <source>
        <dbReference type="SAM" id="Phobius"/>
    </source>
</evidence>
<keyword evidence="11" id="KW-0472">Membrane</keyword>
<feature type="region of interest" description="Disordered" evidence="10">
    <location>
        <begin position="238"/>
        <end position="258"/>
    </location>
</feature>
<feature type="region of interest" description="Disordered" evidence="10">
    <location>
        <begin position="383"/>
        <end position="432"/>
    </location>
</feature>
<dbReference type="InterPro" id="IPR003660">
    <property type="entry name" value="HAMP_dom"/>
</dbReference>
<dbReference type="SUPFAM" id="SSF55874">
    <property type="entry name" value="ATPase domain of HSP90 chaperone/DNA topoisomerase II/histidine kinase"/>
    <property type="match status" value="1"/>
</dbReference>
<dbReference type="InterPro" id="IPR003661">
    <property type="entry name" value="HisK_dim/P_dom"/>
</dbReference>
<keyword evidence="4" id="KW-0597">Phosphoprotein</keyword>
<dbReference type="Gene3D" id="1.10.287.130">
    <property type="match status" value="1"/>
</dbReference>
<dbReference type="PANTHER" id="PTHR43711">
    <property type="entry name" value="TWO-COMPONENT HISTIDINE KINASE"/>
    <property type="match status" value="1"/>
</dbReference>
<protein>
    <recommendedName>
        <fullName evidence="3">histidine kinase</fullName>
        <ecNumber evidence="3">2.7.13.3</ecNumber>
    </recommendedName>
</protein>
<evidence type="ECO:0000256" key="6">
    <source>
        <dbReference type="ARBA" id="ARBA00022692"/>
    </source>
</evidence>
<dbReference type="SMART" id="SM00388">
    <property type="entry name" value="HisKA"/>
    <property type="match status" value="1"/>
</dbReference>
<feature type="compositionally biased region" description="Basic and acidic residues" evidence="10">
    <location>
        <begin position="1"/>
        <end position="10"/>
    </location>
</feature>
<dbReference type="SMART" id="SM00387">
    <property type="entry name" value="HATPase_c"/>
    <property type="match status" value="1"/>
</dbReference>
<proteinExistence type="predicted"/>
<feature type="domain" description="Histidine kinase" evidence="12">
    <location>
        <begin position="563"/>
        <end position="777"/>
    </location>
</feature>
<dbReference type="FunFam" id="3.30.565.10:FF:000006">
    <property type="entry name" value="Sensor histidine kinase WalK"/>
    <property type="match status" value="1"/>
</dbReference>
<evidence type="ECO:0000256" key="1">
    <source>
        <dbReference type="ARBA" id="ARBA00000085"/>
    </source>
</evidence>